<evidence type="ECO:0008006" key="4">
    <source>
        <dbReference type="Google" id="ProtNLM"/>
    </source>
</evidence>
<keyword evidence="1" id="KW-0472">Membrane</keyword>
<dbReference type="Proteomes" id="UP001597425">
    <property type="component" value="Unassembled WGS sequence"/>
</dbReference>
<name>A0ABW5EEG4_9GAMM</name>
<sequence length="80" mass="8368">MRVIDSSCATAGSDRQQAVAASQVLSFVFMFSLALLIIGDIAKKKVVYISDATTQARLETGANNKLQINNCTSMPAGGAS</sequence>
<keyword evidence="1" id="KW-1133">Transmembrane helix</keyword>
<feature type="transmembrane region" description="Helical" evidence="1">
    <location>
        <begin position="20"/>
        <end position="38"/>
    </location>
</feature>
<organism evidence="2 3">
    <name type="scientific">Microbulbifer halophilus</name>
    <dbReference type="NCBI Taxonomy" id="453963"/>
    <lineage>
        <taxon>Bacteria</taxon>
        <taxon>Pseudomonadati</taxon>
        <taxon>Pseudomonadota</taxon>
        <taxon>Gammaproteobacteria</taxon>
        <taxon>Cellvibrionales</taxon>
        <taxon>Microbulbiferaceae</taxon>
        <taxon>Microbulbifer</taxon>
    </lineage>
</organism>
<evidence type="ECO:0000256" key="1">
    <source>
        <dbReference type="SAM" id="Phobius"/>
    </source>
</evidence>
<reference evidence="3" key="1">
    <citation type="journal article" date="2019" name="Int. J. Syst. Evol. Microbiol.">
        <title>The Global Catalogue of Microorganisms (GCM) 10K type strain sequencing project: providing services to taxonomists for standard genome sequencing and annotation.</title>
        <authorList>
            <consortium name="The Broad Institute Genomics Platform"/>
            <consortium name="The Broad Institute Genome Sequencing Center for Infectious Disease"/>
            <person name="Wu L."/>
            <person name="Ma J."/>
        </authorList>
    </citation>
    <scope>NUCLEOTIDE SEQUENCE [LARGE SCALE GENOMIC DNA]</scope>
    <source>
        <strain evidence="3">KCTC 12848</strain>
    </source>
</reference>
<accession>A0ABW5EEG4</accession>
<evidence type="ECO:0000313" key="2">
    <source>
        <dbReference type="EMBL" id="MFD2310980.1"/>
    </source>
</evidence>
<keyword evidence="1" id="KW-0812">Transmembrane</keyword>
<proteinExistence type="predicted"/>
<gene>
    <name evidence="2" type="ORF">ACFSKX_11195</name>
</gene>
<keyword evidence="3" id="KW-1185">Reference proteome</keyword>
<dbReference type="EMBL" id="JBHUJD010000013">
    <property type="protein sequence ID" value="MFD2310980.1"/>
    <property type="molecule type" value="Genomic_DNA"/>
</dbReference>
<protein>
    <recommendedName>
        <fullName evidence="4">Flp pilus-assembly TadG-like N-terminal domain-containing protein</fullName>
    </recommendedName>
</protein>
<dbReference type="RefSeq" id="WP_265721576.1">
    <property type="nucleotide sequence ID" value="NZ_JAPIVK010000012.1"/>
</dbReference>
<evidence type="ECO:0000313" key="3">
    <source>
        <dbReference type="Proteomes" id="UP001597425"/>
    </source>
</evidence>
<comment type="caution">
    <text evidence="2">The sequence shown here is derived from an EMBL/GenBank/DDBJ whole genome shotgun (WGS) entry which is preliminary data.</text>
</comment>